<protein>
    <submittedName>
        <fullName evidence="3">Oxo-4-hydroxy-4-carboxy-5-ureidoimidazoline decarboxylase</fullName>
    </submittedName>
</protein>
<evidence type="ECO:0000259" key="2">
    <source>
        <dbReference type="Pfam" id="PF09349"/>
    </source>
</evidence>
<dbReference type="Proteomes" id="UP001215598">
    <property type="component" value="Unassembled WGS sequence"/>
</dbReference>
<dbReference type="PANTHER" id="PTHR37987:SF1">
    <property type="entry name" value="OXO-4-HYDROXY-4-CARBOXY-5-UREIDOIMIDAZOLINE DECARBOXYLASE DOMAIN-CONTAINING PROTEIN"/>
    <property type="match status" value="1"/>
</dbReference>
<evidence type="ECO:0000313" key="4">
    <source>
        <dbReference type="Proteomes" id="UP001215598"/>
    </source>
</evidence>
<feature type="domain" description="Oxo-4-hydroxy-4-carboxy-5-ureidoimidazoline decarboxylase" evidence="2">
    <location>
        <begin position="8"/>
        <end position="145"/>
    </location>
</feature>
<organism evidence="3 4">
    <name type="scientific">Mycena metata</name>
    <dbReference type="NCBI Taxonomy" id="1033252"/>
    <lineage>
        <taxon>Eukaryota</taxon>
        <taxon>Fungi</taxon>
        <taxon>Dikarya</taxon>
        <taxon>Basidiomycota</taxon>
        <taxon>Agaricomycotina</taxon>
        <taxon>Agaricomycetes</taxon>
        <taxon>Agaricomycetidae</taxon>
        <taxon>Agaricales</taxon>
        <taxon>Marasmiineae</taxon>
        <taxon>Mycenaceae</taxon>
        <taxon>Mycena</taxon>
    </lineage>
</organism>
<dbReference type="Gene3D" id="1.10.3330.10">
    <property type="entry name" value="Oxo-4-hydroxy-4-carboxy-5-ureidoimidazoline decarboxylase"/>
    <property type="match status" value="1"/>
</dbReference>
<proteinExistence type="predicted"/>
<dbReference type="InterPro" id="IPR036778">
    <property type="entry name" value="OHCU_decarboxylase_sf"/>
</dbReference>
<evidence type="ECO:0000313" key="3">
    <source>
        <dbReference type="EMBL" id="KAJ7743085.1"/>
    </source>
</evidence>
<dbReference type="Pfam" id="PF09349">
    <property type="entry name" value="OHCU_decarbox"/>
    <property type="match status" value="1"/>
</dbReference>
<dbReference type="GO" id="GO:0006144">
    <property type="term" value="P:purine nucleobase metabolic process"/>
    <property type="evidence" value="ECO:0007669"/>
    <property type="project" value="UniProtKB-KW"/>
</dbReference>
<dbReference type="PANTHER" id="PTHR37987">
    <property type="entry name" value="CHROMOSOME 9, WHOLE GENOME SHOTGUN SEQUENCE"/>
    <property type="match status" value="1"/>
</dbReference>
<dbReference type="InterPro" id="IPR018020">
    <property type="entry name" value="OHCU_decarboxylase"/>
</dbReference>
<accession>A0AAD7N2T4</accession>
<keyword evidence="4" id="KW-1185">Reference proteome</keyword>
<dbReference type="EMBL" id="JARKIB010000092">
    <property type="protein sequence ID" value="KAJ7743085.1"/>
    <property type="molecule type" value="Genomic_DNA"/>
</dbReference>
<comment type="caution">
    <text evidence="3">The sequence shown here is derived from an EMBL/GenBank/DDBJ whole genome shotgun (WGS) entry which is preliminary data.</text>
</comment>
<dbReference type="AlphaFoldDB" id="A0AAD7N2T4"/>
<sequence>MSLPSIDAVDEAQIAHVLSILLEPSPILFSTLVPTFIASLSSGTRFASYSELIDAAIVQVSSWDLPLRAQFIEGHPRIGETKNLSALSAKEQGATPTVAPTPPEVLARLAHLNACYERRYPGLRYITFVNGRSRAAIALEMEDILALPHSLAPDQPPVEEIIPIGPTTLAWRLELDRAVADVGRIAKGRLRAMHLD</sequence>
<dbReference type="SUPFAM" id="SSF158694">
    <property type="entry name" value="UraD-Like"/>
    <property type="match status" value="1"/>
</dbReference>
<gene>
    <name evidence="3" type="ORF">B0H16DRAFT_1012330</name>
</gene>
<name>A0AAD7N2T4_9AGAR</name>
<keyword evidence="1" id="KW-0659">Purine metabolism</keyword>
<reference evidence="3" key="1">
    <citation type="submission" date="2023-03" db="EMBL/GenBank/DDBJ databases">
        <title>Massive genome expansion in bonnet fungi (Mycena s.s.) driven by repeated elements and novel gene families across ecological guilds.</title>
        <authorList>
            <consortium name="Lawrence Berkeley National Laboratory"/>
            <person name="Harder C.B."/>
            <person name="Miyauchi S."/>
            <person name="Viragh M."/>
            <person name="Kuo A."/>
            <person name="Thoen E."/>
            <person name="Andreopoulos B."/>
            <person name="Lu D."/>
            <person name="Skrede I."/>
            <person name="Drula E."/>
            <person name="Henrissat B."/>
            <person name="Morin E."/>
            <person name="Kohler A."/>
            <person name="Barry K."/>
            <person name="LaButti K."/>
            <person name="Morin E."/>
            <person name="Salamov A."/>
            <person name="Lipzen A."/>
            <person name="Mereny Z."/>
            <person name="Hegedus B."/>
            <person name="Baldrian P."/>
            <person name="Stursova M."/>
            <person name="Weitz H."/>
            <person name="Taylor A."/>
            <person name="Grigoriev I.V."/>
            <person name="Nagy L.G."/>
            <person name="Martin F."/>
            <person name="Kauserud H."/>
        </authorList>
    </citation>
    <scope>NUCLEOTIDE SEQUENCE</scope>
    <source>
        <strain evidence="3">CBHHK182m</strain>
    </source>
</reference>
<evidence type="ECO:0000256" key="1">
    <source>
        <dbReference type="ARBA" id="ARBA00022631"/>
    </source>
</evidence>